<proteinExistence type="predicted"/>
<protein>
    <submittedName>
        <fullName evidence="1">Putative secreted protein</fullName>
    </submittedName>
</protein>
<name>A0A6B0UXN4_IXORI</name>
<evidence type="ECO:0000313" key="1">
    <source>
        <dbReference type="EMBL" id="MXU94529.1"/>
    </source>
</evidence>
<sequence length="165" mass="18064">MHALGRGLYTQAPVCVSSLCSWFFLPSTMLQNVITGEYRQPHLACVTVAFSASCNALKQARRHNASASAALQRLSSRFGVFAAWGWSTNDDIMRRPCLRDGVGTGELRSVSRARLTHSGKDWSVVFVKGCSCSKVTVRVPRAAAPIWLPTVCKTVYSIKIGLLFL</sequence>
<reference evidence="1" key="1">
    <citation type="submission" date="2019-12" db="EMBL/GenBank/DDBJ databases">
        <title>An insight into the sialome of adult female Ixodes ricinus ticks feeding for 6 days.</title>
        <authorList>
            <person name="Perner J."/>
            <person name="Ribeiro J.M.C."/>
        </authorList>
    </citation>
    <scope>NUCLEOTIDE SEQUENCE</scope>
    <source>
        <strain evidence="1">Semi-engorged</strain>
        <tissue evidence="1">Salivary glands</tissue>
    </source>
</reference>
<dbReference type="AlphaFoldDB" id="A0A6B0UXN4"/>
<dbReference type="EMBL" id="GIFC01012446">
    <property type="protein sequence ID" value="MXU94529.1"/>
    <property type="molecule type" value="Transcribed_RNA"/>
</dbReference>
<organism evidence="1">
    <name type="scientific">Ixodes ricinus</name>
    <name type="common">Common tick</name>
    <name type="synonym">Acarus ricinus</name>
    <dbReference type="NCBI Taxonomy" id="34613"/>
    <lineage>
        <taxon>Eukaryota</taxon>
        <taxon>Metazoa</taxon>
        <taxon>Ecdysozoa</taxon>
        <taxon>Arthropoda</taxon>
        <taxon>Chelicerata</taxon>
        <taxon>Arachnida</taxon>
        <taxon>Acari</taxon>
        <taxon>Parasitiformes</taxon>
        <taxon>Ixodida</taxon>
        <taxon>Ixodoidea</taxon>
        <taxon>Ixodidae</taxon>
        <taxon>Ixodinae</taxon>
        <taxon>Ixodes</taxon>
    </lineage>
</organism>
<accession>A0A6B0UXN4</accession>